<gene>
    <name evidence="10" type="ordered locus">CNK00030</name>
</gene>
<organism evidence="10 11">
    <name type="scientific">Cryptococcus deneoformans (strain JEC21 / ATCC MYA-565)</name>
    <name type="common">Cryptococcus neoformans var. neoformans serotype D</name>
    <dbReference type="NCBI Taxonomy" id="214684"/>
    <lineage>
        <taxon>Eukaryota</taxon>
        <taxon>Fungi</taxon>
        <taxon>Dikarya</taxon>
        <taxon>Basidiomycota</taxon>
        <taxon>Agaricomycotina</taxon>
        <taxon>Tremellomycetes</taxon>
        <taxon>Tremellales</taxon>
        <taxon>Cryptococcaceae</taxon>
        <taxon>Cryptococcus</taxon>
        <taxon>Cryptococcus neoformans species complex</taxon>
    </lineage>
</organism>
<dbReference type="PANTHER" id="PTHR43791:SF64">
    <property type="entry name" value="MAJOR FACILITATOR SUPERFAMILY (MFS) PROFILE DOMAIN-CONTAINING PROTEIN"/>
    <property type="match status" value="1"/>
</dbReference>
<dbReference type="HOGENOM" id="CLU_001265_4_4_1"/>
<feature type="transmembrane region" description="Helical" evidence="8">
    <location>
        <begin position="451"/>
        <end position="471"/>
    </location>
</feature>
<evidence type="ECO:0000313" key="11">
    <source>
        <dbReference type="Proteomes" id="UP000002149"/>
    </source>
</evidence>
<dbReference type="VEuPathDB" id="FungiDB:CNK00030"/>
<dbReference type="PaxDb" id="214684-Q5KA08"/>
<dbReference type="eggNOG" id="KOG2533">
    <property type="taxonomic scope" value="Eukaryota"/>
</dbReference>
<evidence type="ECO:0000256" key="1">
    <source>
        <dbReference type="ARBA" id="ARBA00004141"/>
    </source>
</evidence>
<feature type="transmembrane region" description="Helical" evidence="8">
    <location>
        <begin position="160"/>
        <end position="179"/>
    </location>
</feature>
<evidence type="ECO:0000259" key="9">
    <source>
        <dbReference type="PROSITE" id="PS50850"/>
    </source>
</evidence>
<evidence type="ECO:0000256" key="8">
    <source>
        <dbReference type="SAM" id="Phobius"/>
    </source>
</evidence>
<dbReference type="PANTHER" id="PTHR43791">
    <property type="entry name" value="PERMEASE-RELATED"/>
    <property type="match status" value="1"/>
</dbReference>
<keyword evidence="2" id="KW-0813">Transport</keyword>
<dbReference type="InterPro" id="IPR020846">
    <property type="entry name" value="MFS_dom"/>
</dbReference>
<dbReference type="InterPro" id="IPR036259">
    <property type="entry name" value="MFS_trans_sf"/>
</dbReference>
<feature type="transmembrane region" description="Helical" evidence="8">
    <location>
        <begin position="112"/>
        <end position="130"/>
    </location>
</feature>
<proteinExistence type="inferred from homology"/>
<evidence type="ECO:0000256" key="2">
    <source>
        <dbReference type="ARBA" id="ARBA00022448"/>
    </source>
</evidence>
<reference evidence="10 11" key="1">
    <citation type="journal article" date="2005" name="Science">
        <title>The genome of the basidiomycetous yeast and human pathogen Cryptococcus neoformans.</title>
        <authorList>
            <person name="Loftus B.J."/>
            <person name="Fung E."/>
            <person name="Roncaglia P."/>
            <person name="Rowley D."/>
            <person name="Amedeo P."/>
            <person name="Bruno D."/>
            <person name="Vamathevan J."/>
            <person name="Miranda M."/>
            <person name="Anderson I.J."/>
            <person name="Fraser J.A."/>
            <person name="Allen J.E."/>
            <person name="Bosdet I.E."/>
            <person name="Brent M.R."/>
            <person name="Chiu R."/>
            <person name="Doering T.L."/>
            <person name="Donlin M.J."/>
            <person name="D'Souza C.A."/>
            <person name="Fox D.S."/>
            <person name="Grinberg V."/>
            <person name="Fu J."/>
            <person name="Fukushima M."/>
            <person name="Haas B.J."/>
            <person name="Huang J.C."/>
            <person name="Janbon G."/>
            <person name="Jones S.J."/>
            <person name="Koo H.L."/>
            <person name="Krzywinski M.I."/>
            <person name="Kwon-Chung J.K."/>
            <person name="Lengeler K.B."/>
            <person name="Maiti R."/>
            <person name="Marra M.A."/>
            <person name="Marra R.E."/>
            <person name="Mathewson C.A."/>
            <person name="Mitchell T.G."/>
            <person name="Pertea M."/>
            <person name="Riggs F.R."/>
            <person name="Salzberg S.L."/>
            <person name="Schein J.E."/>
            <person name="Shvartsbeyn A."/>
            <person name="Shin H."/>
            <person name="Shumway M."/>
            <person name="Specht C.A."/>
            <person name="Suh B.B."/>
            <person name="Tenney A."/>
            <person name="Utterback T.R."/>
            <person name="Wickes B.L."/>
            <person name="Wortman J.R."/>
            <person name="Wye N.H."/>
            <person name="Kronstad J.W."/>
            <person name="Lodge J.K."/>
            <person name="Heitman J."/>
            <person name="Davis R.W."/>
            <person name="Fraser C.M."/>
            <person name="Hyman R.W."/>
        </authorList>
    </citation>
    <scope>NUCLEOTIDE SEQUENCE [LARGE SCALE GENOMIC DNA]</scope>
    <source>
        <strain evidence="11">JEC21 / ATCC MYA-565</strain>
    </source>
</reference>
<dbReference type="Proteomes" id="UP000002149">
    <property type="component" value="Chromosome 11"/>
</dbReference>
<comment type="subcellular location">
    <subcellularLocation>
        <location evidence="1">Membrane</location>
        <topology evidence="1">Multi-pass membrane protein</topology>
    </subcellularLocation>
</comment>
<feature type="domain" description="Major facilitator superfamily (MFS) profile" evidence="9">
    <location>
        <begin position="120"/>
        <end position="547"/>
    </location>
</feature>
<dbReference type="OrthoDB" id="3639251at2759"/>
<protein>
    <recommendedName>
        <fullName evidence="9">Major facilitator superfamily (MFS) profile domain-containing protein</fullName>
    </recommendedName>
</protein>
<keyword evidence="5 8" id="KW-0472">Membrane</keyword>
<dbReference type="GO" id="GO:0022857">
    <property type="term" value="F:transmembrane transporter activity"/>
    <property type="evidence" value="ECO:0000318"/>
    <property type="project" value="GO_Central"/>
</dbReference>
<keyword evidence="4 8" id="KW-1133">Transmembrane helix</keyword>
<dbReference type="RefSeq" id="XP_567771.1">
    <property type="nucleotide sequence ID" value="XM_567771.2"/>
</dbReference>
<feature type="transmembrane region" description="Helical" evidence="8">
    <location>
        <begin position="517"/>
        <end position="537"/>
    </location>
</feature>
<evidence type="ECO:0000256" key="5">
    <source>
        <dbReference type="ARBA" id="ARBA00023136"/>
    </source>
</evidence>
<dbReference type="InterPro" id="IPR011701">
    <property type="entry name" value="MFS"/>
</dbReference>
<feature type="transmembrane region" description="Helical" evidence="8">
    <location>
        <begin position="280"/>
        <end position="302"/>
    </location>
</feature>
<keyword evidence="3 8" id="KW-0812">Transmembrane</keyword>
<feature type="transmembrane region" description="Helical" evidence="8">
    <location>
        <begin position="426"/>
        <end position="445"/>
    </location>
</feature>
<dbReference type="GO" id="GO:0016020">
    <property type="term" value="C:membrane"/>
    <property type="evidence" value="ECO:0000318"/>
    <property type="project" value="GO_Central"/>
</dbReference>
<dbReference type="AlphaFoldDB" id="Q5KA08"/>
<evidence type="ECO:0000256" key="4">
    <source>
        <dbReference type="ARBA" id="ARBA00022989"/>
    </source>
</evidence>
<evidence type="ECO:0000256" key="6">
    <source>
        <dbReference type="ARBA" id="ARBA00037968"/>
    </source>
</evidence>
<dbReference type="PROSITE" id="PS50850">
    <property type="entry name" value="MFS"/>
    <property type="match status" value="1"/>
</dbReference>
<evidence type="ECO:0000313" key="10">
    <source>
        <dbReference type="EMBL" id="AAW46254.1"/>
    </source>
</evidence>
<feature type="transmembrane region" description="Helical" evidence="8">
    <location>
        <begin position="246"/>
        <end position="268"/>
    </location>
</feature>
<dbReference type="GeneID" id="3254476"/>
<dbReference type="FunFam" id="1.20.1250.20:FF:000065">
    <property type="entry name" value="Putative MFS pantothenate transporter"/>
    <property type="match status" value="1"/>
</dbReference>
<dbReference type="InParanoid" id="Q5KA08"/>
<sequence length="584" mass="65161">MGSFPPPTASSSRVTLDSHPNDRQPLLSSSLSSHSAHQHVVSHYRSISPASNPDPNPSAIRDMVSTMLGFAPQDVPESSVKDIAVIDPTASVYVDPQTGALIEEKSKAERWFVARLDAVLLLFVCISQVIKYLDQQNISAAYVSGMKEELSLYGNQYNYFTTYFNVGYAIFLIPSQIIITRVRPSLWLPALEACWGVLTIATYKVTNYKQVYALRAFTGAFEASCYPGAIMLLMSWYTPRELALRIGFYHSCQSIGSMLAGALQAAIYNSMDGRNGISGWRWMFIIDGIVTLLVSFAGLILIPDFPSKPNPWSFYLRPSHISIARSRAAQFHRADNKKFTFSSVKKAVTGPLFYCFVVLYVATVLGQGGYNYFNLWLKSLTNPDGTPRWSVAQINAIPIGGSAIAVAMIWVWGFISDYFQTRWIPVIIQAGIGLIPGIIMSIWNVSDNAKYFSYFTCYLSLATAPPIFAWLSDLNPFDAEQRAFTLGFAIAFYYACGAWSGPLIWPASEAPHYRHGWQVTIAMWCLVIIMACSLRIVELKFIRPQNVRKAVDAENAERIRQEEEDEDDKKDTTVGRIISVVSRA</sequence>
<dbReference type="KEGG" id="cne:CNK00030"/>
<dbReference type="Gene3D" id="1.20.1250.20">
    <property type="entry name" value="MFS general substrate transporter like domains"/>
    <property type="match status" value="1"/>
</dbReference>
<evidence type="ECO:0000256" key="7">
    <source>
        <dbReference type="SAM" id="MobiDB-lite"/>
    </source>
</evidence>
<evidence type="ECO:0000256" key="3">
    <source>
        <dbReference type="ARBA" id="ARBA00022692"/>
    </source>
</evidence>
<keyword evidence="11" id="KW-1185">Reference proteome</keyword>
<feature type="region of interest" description="Disordered" evidence="7">
    <location>
        <begin position="1"/>
        <end position="32"/>
    </location>
</feature>
<dbReference type="Pfam" id="PF07690">
    <property type="entry name" value="MFS_1"/>
    <property type="match status" value="1"/>
</dbReference>
<comment type="similarity">
    <text evidence="6">Belongs to the major facilitator superfamily. Allantoate permease family.</text>
</comment>
<dbReference type="SUPFAM" id="SSF103473">
    <property type="entry name" value="MFS general substrate transporter"/>
    <property type="match status" value="1"/>
</dbReference>
<feature type="transmembrane region" description="Helical" evidence="8">
    <location>
        <begin position="352"/>
        <end position="373"/>
    </location>
</feature>
<accession>Q5KA08</accession>
<feature type="transmembrane region" description="Helical" evidence="8">
    <location>
        <begin position="212"/>
        <end position="234"/>
    </location>
</feature>
<dbReference type="EMBL" id="AE017351">
    <property type="protein sequence ID" value="AAW46254.1"/>
    <property type="molecule type" value="Genomic_DNA"/>
</dbReference>
<feature type="transmembrane region" description="Helical" evidence="8">
    <location>
        <begin position="393"/>
        <end position="414"/>
    </location>
</feature>
<name>Q5KA08_CRYD1</name>
<feature type="transmembrane region" description="Helical" evidence="8">
    <location>
        <begin position="483"/>
        <end position="505"/>
    </location>
</feature>